<keyword evidence="8" id="KW-0472">Membrane</keyword>
<evidence type="ECO:0000256" key="2">
    <source>
        <dbReference type="ARBA" id="ARBA00004429"/>
    </source>
</evidence>
<evidence type="ECO:0000256" key="3">
    <source>
        <dbReference type="ARBA" id="ARBA00004744"/>
    </source>
</evidence>
<evidence type="ECO:0000313" key="12">
    <source>
        <dbReference type="Proteomes" id="UP000515733"/>
    </source>
</evidence>
<keyword evidence="12" id="KW-1185">Reference proteome</keyword>
<feature type="domain" description="HemY N-terminal" evidence="10">
    <location>
        <begin position="26"/>
        <end position="132"/>
    </location>
</feature>
<dbReference type="KEGG" id="doe:DENOEST_2860"/>
<evidence type="ECO:0000256" key="8">
    <source>
        <dbReference type="ARBA" id="ARBA00023136"/>
    </source>
</evidence>
<protein>
    <recommendedName>
        <fullName evidence="10">HemY N-terminal domain-containing protein</fullName>
    </recommendedName>
</protein>
<evidence type="ECO:0000256" key="9">
    <source>
        <dbReference type="ARBA" id="ARBA00023244"/>
    </source>
</evidence>
<dbReference type="SUPFAM" id="SSF48452">
    <property type="entry name" value="TPR-like"/>
    <property type="match status" value="1"/>
</dbReference>
<dbReference type="AlphaFoldDB" id="A0A6S6XVN0"/>
<dbReference type="GO" id="GO:0042168">
    <property type="term" value="P:heme metabolic process"/>
    <property type="evidence" value="ECO:0007669"/>
    <property type="project" value="InterPro"/>
</dbReference>
<reference evidence="11 12" key="1">
    <citation type="submission" date="2020-03" db="EMBL/GenBank/DDBJ databases">
        <authorList>
            <consortium name="Genoscope - CEA"/>
            <person name="William W."/>
        </authorList>
    </citation>
    <scope>NUCLEOTIDE SEQUENCE [LARGE SCALE GENOMIC DNA]</scope>
    <source>
        <strain evidence="12">DSM 16959</strain>
    </source>
</reference>
<keyword evidence="7" id="KW-1133">Transmembrane helix</keyword>
<dbReference type="OrthoDB" id="7053339at2"/>
<name>A0A6S6XVN0_9PROT</name>
<accession>A0A6S6XVN0</accession>
<dbReference type="Proteomes" id="UP000515733">
    <property type="component" value="Chromosome"/>
</dbReference>
<evidence type="ECO:0000256" key="7">
    <source>
        <dbReference type="ARBA" id="ARBA00022989"/>
    </source>
</evidence>
<gene>
    <name evidence="11" type="ORF">DENOEST_2860</name>
</gene>
<keyword evidence="5" id="KW-0997">Cell inner membrane</keyword>
<evidence type="ECO:0000256" key="1">
    <source>
        <dbReference type="ARBA" id="ARBA00002962"/>
    </source>
</evidence>
<dbReference type="InterPro" id="IPR010817">
    <property type="entry name" value="HemY_N"/>
</dbReference>
<keyword evidence="4" id="KW-1003">Cell membrane</keyword>
<sequence>MRVLLWLIALAFLAVGLSLAARYNEGYALFVLPPWRVELSLNLLLLLALGGFLALYLLLRAATMVLGLPARVAAFRANRARVRGAAAIQDAWRLLLEGRFGHALKSAELAYEAGQSPGMAALIAQLAAHNMGDLARSEQWRERVGSRPGDALRTARLMVDATIAIEARNFDQARQALDTLGREKGRHIAALRLSLKTQQGLGNWREALVLIRQLEKHHAMTPAQAEVLRLRAHRENLRTLGDDRDGLVQYLARIPDTERREPRLALEGARRLIAIGDCVEAARLIEDALEEQWDSALVSAYGECEGGDVLRRISHAEKWLPAHPRDERLLLTLGRLCRRQQLWGKAQSYLEASLSVQPMRETHVELARLLGYLERSEEANRHYRAAAEMN</sequence>
<organism evidence="11 12">
    <name type="scientific">Denitratisoma oestradiolicum</name>
    <dbReference type="NCBI Taxonomy" id="311182"/>
    <lineage>
        <taxon>Bacteria</taxon>
        <taxon>Pseudomonadati</taxon>
        <taxon>Pseudomonadota</taxon>
        <taxon>Betaproteobacteria</taxon>
        <taxon>Nitrosomonadales</taxon>
        <taxon>Sterolibacteriaceae</taxon>
        <taxon>Denitratisoma</taxon>
    </lineage>
</organism>
<evidence type="ECO:0000256" key="6">
    <source>
        <dbReference type="ARBA" id="ARBA00022692"/>
    </source>
</evidence>
<keyword evidence="9" id="KW-0627">Porphyrin biosynthesis</keyword>
<dbReference type="UniPathway" id="UPA00252"/>
<evidence type="ECO:0000256" key="5">
    <source>
        <dbReference type="ARBA" id="ARBA00022519"/>
    </source>
</evidence>
<dbReference type="InterPro" id="IPR005254">
    <property type="entry name" value="Heme_biosyn_assoc_TPR_pro"/>
</dbReference>
<evidence type="ECO:0000313" key="11">
    <source>
        <dbReference type="EMBL" id="CAB1370019.1"/>
    </source>
</evidence>
<dbReference type="NCBIfam" id="TIGR00540">
    <property type="entry name" value="TPR_hemY_coli"/>
    <property type="match status" value="1"/>
</dbReference>
<dbReference type="RefSeq" id="WP_145771026.1">
    <property type="nucleotide sequence ID" value="NZ_LR778301.1"/>
</dbReference>
<keyword evidence="6" id="KW-0812">Transmembrane</keyword>
<comment type="function">
    <text evidence="1">Involved in a late step of protoheme IX synthesis.</text>
</comment>
<dbReference type="Pfam" id="PF07219">
    <property type="entry name" value="HemY_N"/>
    <property type="match status" value="1"/>
</dbReference>
<evidence type="ECO:0000256" key="4">
    <source>
        <dbReference type="ARBA" id="ARBA00022475"/>
    </source>
</evidence>
<dbReference type="GO" id="GO:0005886">
    <property type="term" value="C:plasma membrane"/>
    <property type="evidence" value="ECO:0007669"/>
    <property type="project" value="UniProtKB-SubCell"/>
</dbReference>
<dbReference type="EMBL" id="LR778301">
    <property type="protein sequence ID" value="CAB1370019.1"/>
    <property type="molecule type" value="Genomic_DNA"/>
</dbReference>
<comment type="subcellular location">
    <subcellularLocation>
        <location evidence="2">Cell inner membrane</location>
        <topology evidence="2">Multi-pass membrane protein</topology>
    </subcellularLocation>
</comment>
<dbReference type="GO" id="GO:0006779">
    <property type="term" value="P:porphyrin-containing compound biosynthetic process"/>
    <property type="evidence" value="ECO:0007669"/>
    <property type="project" value="UniProtKB-KW"/>
</dbReference>
<comment type="pathway">
    <text evidence="3">Porphyrin-containing compound metabolism; protoheme biosynthesis.</text>
</comment>
<dbReference type="Gene3D" id="1.25.40.10">
    <property type="entry name" value="Tetratricopeptide repeat domain"/>
    <property type="match status" value="1"/>
</dbReference>
<dbReference type="InterPro" id="IPR011990">
    <property type="entry name" value="TPR-like_helical_dom_sf"/>
</dbReference>
<proteinExistence type="predicted"/>
<evidence type="ECO:0000259" key="10">
    <source>
        <dbReference type="Pfam" id="PF07219"/>
    </source>
</evidence>